<evidence type="ECO:0000313" key="2">
    <source>
        <dbReference type="Proteomes" id="UP000602510"/>
    </source>
</evidence>
<proteinExistence type="predicted"/>
<evidence type="ECO:0000313" key="1">
    <source>
        <dbReference type="EMBL" id="KAF4046842.1"/>
    </source>
</evidence>
<accession>A0A833SE05</accession>
<sequence length="387" mass="43695">MGFIDDYNVQNPGNGATVIKSVTATYGDDVAAAVLQRATKVSATKVTAEKLLGDLRVLWLTDKRSPLDVFKLLKLDDVATNPLDNAALDAWESYLNLFNYVNRESGKKITELETFRAAYGGDDALAKMLQQATKVSATKVNAEKLLGDLRVLWLTDKRPPLDVFKLLKLDDVATNPLDNAALDAWESYLNLFNYVNRESGKKITELETFRAAYGGDDALAKMLHQATRVSTTKEAARNLLRDQRNRWWGEKRTPLDVFKLLNLDKVASNPLASPALDVWNSYLKSFNYWSRGTGRETTTIDTFTAAYGDAALAKIINTARTVPETEKMATALQLQQFALWMRKRGNPNNIYTHVFKLDPKLKTIPEPYQTILNHYHSFYKQFIRDVK</sequence>
<organism evidence="1 2">
    <name type="scientific">Phytophthora infestans</name>
    <name type="common">Potato late blight agent</name>
    <name type="synonym">Botrytis infestans</name>
    <dbReference type="NCBI Taxonomy" id="4787"/>
    <lineage>
        <taxon>Eukaryota</taxon>
        <taxon>Sar</taxon>
        <taxon>Stramenopiles</taxon>
        <taxon>Oomycota</taxon>
        <taxon>Peronosporomycetes</taxon>
        <taxon>Peronosporales</taxon>
        <taxon>Peronosporaceae</taxon>
        <taxon>Phytophthora</taxon>
    </lineage>
</organism>
<dbReference type="AlphaFoldDB" id="A0A833SE05"/>
<comment type="caution">
    <text evidence="1">The sequence shown here is derived from an EMBL/GenBank/DDBJ whole genome shotgun (WGS) entry which is preliminary data.</text>
</comment>
<dbReference type="Proteomes" id="UP000602510">
    <property type="component" value="Unassembled WGS sequence"/>
</dbReference>
<keyword evidence="2" id="KW-1185">Reference proteome</keyword>
<evidence type="ECO:0008006" key="3">
    <source>
        <dbReference type="Google" id="ProtNLM"/>
    </source>
</evidence>
<reference evidence="1" key="1">
    <citation type="submission" date="2020-04" db="EMBL/GenBank/DDBJ databases">
        <title>Hybrid Assembly of Korean Phytophthora infestans isolates.</title>
        <authorList>
            <person name="Prokchorchik M."/>
            <person name="Lee Y."/>
            <person name="Seo J."/>
            <person name="Cho J.-H."/>
            <person name="Park Y.-E."/>
            <person name="Jang D.-C."/>
            <person name="Im J.-S."/>
            <person name="Choi J.-G."/>
            <person name="Park H.-J."/>
            <person name="Lee G.-B."/>
            <person name="Lee Y.-G."/>
            <person name="Hong S.-Y."/>
            <person name="Cho K."/>
            <person name="Sohn K.H."/>
        </authorList>
    </citation>
    <scope>NUCLEOTIDE SEQUENCE</scope>
    <source>
        <strain evidence="1">KR_1_A1</strain>
    </source>
</reference>
<dbReference type="EMBL" id="WSZM01000011">
    <property type="protein sequence ID" value="KAF4046842.1"/>
    <property type="molecule type" value="Genomic_DNA"/>
</dbReference>
<gene>
    <name evidence="1" type="ORF">GN244_ATG00668</name>
</gene>
<protein>
    <recommendedName>
        <fullName evidence="3">RxLR effector protein</fullName>
    </recommendedName>
</protein>
<name>A0A833SE05_PHYIN</name>